<dbReference type="InterPro" id="IPR056090">
    <property type="entry name" value="DUF7673"/>
</dbReference>
<reference evidence="3" key="1">
    <citation type="submission" date="2018-12" db="EMBL/GenBank/DDBJ databases">
        <title>Three Rhizobium rhizogenes strains isolated from the same crown gall tumor carry diverse plasmids.</title>
        <authorList>
            <person name="Pulawska J."/>
            <person name="Kuzmanovic N."/>
        </authorList>
    </citation>
    <scope>NUCLEOTIDE SEQUENCE</scope>
    <source>
        <strain evidence="2">C5.7</strain>
        <strain evidence="3">Colt5.8</strain>
        <plasmid evidence="2">pC5.7c</plasmid>
        <plasmid evidence="3">pColt5.8b</plasmid>
    </source>
</reference>
<evidence type="ECO:0000313" key="2">
    <source>
        <dbReference type="EMBL" id="QCL09473.1"/>
    </source>
</evidence>
<geneLocation type="plasmid" evidence="2">
    <name>pC5.7c</name>
</geneLocation>
<dbReference type="RefSeq" id="WP_174049030.1">
    <property type="nucleotide sequence ID" value="NZ_MK318969.1"/>
</dbReference>
<feature type="domain" description="DUF7673" evidence="1">
    <location>
        <begin position="8"/>
        <end position="89"/>
    </location>
</feature>
<geneLocation type="plasmid" evidence="3">
    <name>pColt5.8b</name>
</geneLocation>
<keyword evidence="3" id="KW-0614">Plasmid</keyword>
<evidence type="ECO:0000259" key="1">
    <source>
        <dbReference type="Pfam" id="PF24720"/>
    </source>
</evidence>
<protein>
    <recommendedName>
        <fullName evidence="1">DUF7673 domain-containing protein</fullName>
    </recommendedName>
</protein>
<dbReference type="AlphaFoldDB" id="A0A7S5DRL5"/>
<dbReference type="Pfam" id="PF24720">
    <property type="entry name" value="DUF7673"/>
    <property type="match status" value="1"/>
</dbReference>
<evidence type="ECO:0000313" key="3">
    <source>
        <dbReference type="EMBL" id="QCL09956.1"/>
    </source>
</evidence>
<accession>A0A7S5DRL5</accession>
<dbReference type="EMBL" id="MK318969">
    <property type="protein sequence ID" value="QCL09473.1"/>
    <property type="molecule type" value="Genomic_DNA"/>
</dbReference>
<gene>
    <name evidence="2" type="ORF">pC5.7c_606</name>
    <name evidence="3" type="ORF">pC5.8b_466</name>
</gene>
<sequence length="92" mass="10753">MDDSVRFALEKLLNVAHEDTGQGRRVANFILAWWNADVHGGFNLTELADLDPHLCEDMTTIFTWLGREPTLTYPDDYRQEIEQIIARWRPHV</sequence>
<organism evidence="3">
    <name type="scientific">Rhizobium rhizogenes</name>
    <name type="common">Agrobacterium rhizogenes</name>
    <dbReference type="NCBI Taxonomy" id="359"/>
    <lineage>
        <taxon>Bacteria</taxon>
        <taxon>Pseudomonadati</taxon>
        <taxon>Pseudomonadota</taxon>
        <taxon>Alphaproteobacteria</taxon>
        <taxon>Hyphomicrobiales</taxon>
        <taxon>Rhizobiaceae</taxon>
        <taxon>Rhizobium/Agrobacterium group</taxon>
        <taxon>Rhizobium</taxon>
    </lineage>
</organism>
<name>A0A7S5DRL5_RHIRH</name>
<dbReference type="EMBL" id="MK318972">
    <property type="protein sequence ID" value="QCL09956.1"/>
    <property type="molecule type" value="Genomic_DNA"/>
</dbReference>
<proteinExistence type="predicted"/>